<feature type="compositionally biased region" description="Pro residues" evidence="1">
    <location>
        <begin position="208"/>
        <end position="224"/>
    </location>
</feature>
<dbReference type="KEGG" id="alim:106516462"/>
<dbReference type="InParanoid" id="A0A2I4B3I6"/>
<accession>A0A2I4B3I6</accession>
<feature type="compositionally biased region" description="Pro residues" evidence="1">
    <location>
        <begin position="1"/>
        <end position="17"/>
    </location>
</feature>
<evidence type="ECO:0000313" key="3">
    <source>
        <dbReference type="RefSeq" id="XP_013862292.1"/>
    </source>
</evidence>
<sequence>MESAPPLAPVSPPVPRNPPRKSSPNTCPSKQTAKSAEPQTRDGQSPKDHQKPGPAVHSPRATKTPKIRPPAPQLARRPERPPLPSKDDLAESAHSTVDRAKGTQGGPPLQQGGQPAGPAQPPATTRGHQTHPHPRRHTTPTPTFGPLSKHTTQRHHRLGCLHPPSLAPCHAPSQPYPPTHENRRPPVYRRLPAQSRAPGHTPAQGPATRPPEPQPRGGTPPEPQAPRAHPGPASARPSNRNHF</sequence>
<dbReference type="Proteomes" id="UP000192220">
    <property type="component" value="Unplaced"/>
</dbReference>
<reference evidence="3" key="1">
    <citation type="submission" date="2025-08" db="UniProtKB">
        <authorList>
            <consortium name="RefSeq"/>
        </authorList>
    </citation>
    <scope>IDENTIFICATION</scope>
    <source>
        <strain evidence="3">Quisiro</strain>
        <tissue evidence="3">Liver</tissue>
    </source>
</reference>
<organism evidence="2 3">
    <name type="scientific">Austrofundulus limnaeus</name>
    <name type="common">Annual killifish</name>
    <dbReference type="NCBI Taxonomy" id="52670"/>
    <lineage>
        <taxon>Eukaryota</taxon>
        <taxon>Metazoa</taxon>
        <taxon>Chordata</taxon>
        <taxon>Craniata</taxon>
        <taxon>Vertebrata</taxon>
        <taxon>Euteleostomi</taxon>
        <taxon>Actinopterygii</taxon>
        <taxon>Neopterygii</taxon>
        <taxon>Teleostei</taxon>
        <taxon>Neoteleostei</taxon>
        <taxon>Acanthomorphata</taxon>
        <taxon>Ovalentaria</taxon>
        <taxon>Atherinomorphae</taxon>
        <taxon>Cyprinodontiformes</taxon>
        <taxon>Rivulidae</taxon>
        <taxon>Austrofundulus</taxon>
    </lineage>
</organism>
<proteinExistence type="predicted"/>
<dbReference type="AlphaFoldDB" id="A0A2I4B3I6"/>
<feature type="compositionally biased region" description="Basic and acidic residues" evidence="1">
    <location>
        <begin position="76"/>
        <end position="101"/>
    </location>
</feature>
<dbReference type="RefSeq" id="XP_013862292.1">
    <property type="nucleotide sequence ID" value="XM_014006838.1"/>
</dbReference>
<feature type="compositionally biased region" description="Basic residues" evidence="1">
    <location>
        <begin position="128"/>
        <end position="138"/>
    </location>
</feature>
<feature type="compositionally biased region" description="Low complexity" evidence="1">
    <location>
        <begin position="106"/>
        <end position="127"/>
    </location>
</feature>
<evidence type="ECO:0000256" key="1">
    <source>
        <dbReference type="SAM" id="MobiDB-lite"/>
    </source>
</evidence>
<evidence type="ECO:0000313" key="2">
    <source>
        <dbReference type="Proteomes" id="UP000192220"/>
    </source>
</evidence>
<protein>
    <submittedName>
        <fullName evidence="3">Basic salivary proline-rich protein 1-like</fullName>
    </submittedName>
</protein>
<keyword evidence="2" id="KW-1185">Reference proteome</keyword>
<feature type="compositionally biased region" description="Polar residues" evidence="1">
    <location>
        <begin position="26"/>
        <end position="43"/>
    </location>
</feature>
<dbReference type="GeneID" id="106516462"/>
<feature type="region of interest" description="Disordered" evidence="1">
    <location>
        <begin position="1"/>
        <end position="243"/>
    </location>
</feature>
<name>A0A2I4B3I6_AUSLI</name>
<gene>
    <name evidence="3" type="primary">LOC106516462</name>
</gene>